<feature type="transmembrane region" description="Helical" evidence="1">
    <location>
        <begin position="12"/>
        <end position="37"/>
    </location>
</feature>
<evidence type="ECO:0000313" key="3">
    <source>
        <dbReference type="EMBL" id="UOD32700.1"/>
    </source>
</evidence>
<dbReference type="EMBL" id="CP063361">
    <property type="protein sequence ID" value="UOD32700.1"/>
    <property type="molecule type" value="Genomic_DNA"/>
</dbReference>
<reference evidence="3 4" key="1">
    <citation type="submission" date="2020-10" db="EMBL/GenBank/DDBJ databases">
        <title>Genome analysis of Massilia species.</title>
        <authorList>
            <person name="Jung D.-H."/>
        </authorList>
    </citation>
    <scope>NUCLEOTIDE SEQUENCE [LARGE SCALE GENOMIC DNA]</scope>
    <source>
        <strain evidence="4">sipir</strain>
    </source>
</reference>
<dbReference type="Pfam" id="PF07811">
    <property type="entry name" value="TadE"/>
    <property type="match status" value="1"/>
</dbReference>
<keyword evidence="1" id="KW-0812">Transmembrane</keyword>
<dbReference type="RefSeq" id="WP_187362974.1">
    <property type="nucleotide sequence ID" value="NZ_CP063361.1"/>
</dbReference>
<feature type="domain" description="TadE-like" evidence="2">
    <location>
        <begin position="9"/>
        <end position="51"/>
    </location>
</feature>
<sequence>MTIRHRQQGVALVEFAFVLPLLLIVSLLCAELGRAVYRYNSTAKTVRDAVRYLAVQTPGTHVAEARNLILYGNVAGSGALLDPALTAANVPAPTWQTAGSDPLMNTVTIRVSGYQFRPMMANMFGARFSVITFNDISATMRSPL</sequence>
<keyword evidence="4" id="KW-1185">Reference proteome</keyword>
<accession>A0ABY4AEX5</accession>
<dbReference type="InterPro" id="IPR012495">
    <property type="entry name" value="TadE-like_dom"/>
</dbReference>
<gene>
    <name evidence="3" type="ORF">INH39_14185</name>
</gene>
<evidence type="ECO:0000313" key="4">
    <source>
        <dbReference type="Proteomes" id="UP000831532"/>
    </source>
</evidence>
<proteinExistence type="predicted"/>
<keyword evidence="1" id="KW-0472">Membrane</keyword>
<name>A0ABY4AEX5_9BURK</name>
<keyword evidence="1" id="KW-1133">Transmembrane helix</keyword>
<evidence type="ECO:0000256" key="1">
    <source>
        <dbReference type="SAM" id="Phobius"/>
    </source>
</evidence>
<protein>
    <submittedName>
        <fullName evidence="3">Pilus assembly protein</fullName>
    </submittedName>
</protein>
<evidence type="ECO:0000259" key="2">
    <source>
        <dbReference type="Pfam" id="PF07811"/>
    </source>
</evidence>
<organism evidence="3 4">
    <name type="scientific">Massilia violaceinigra</name>
    <dbReference type="NCBI Taxonomy" id="2045208"/>
    <lineage>
        <taxon>Bacteria</taxon>
        <taxon>Pseudomonadati</taxon>
        <taxon>Pseudomonadota</taxon>
        <taxon>Betaproteobacteria</taxon>
        <taxon>Burkholderiales</taxon>
        <taxon>Oxalobacteraceae</taxon>
        <taxon>Telluria group</taxon>
        <taxon>Massilia</taxon>
    </lineage>
</organism>
<dbReference type="Proteomes" id="UP000831532">
    <property type="component" value="Chromosome"/>
</dbReference>